<evidence type="ECO:0000259" key="2">
    <source>
        <dbReference type="SMART" id="SM00014"/>
    </source>
</evidence>
<feature type="transmembrane region" description="Helical" evidence="1">
    <location>
        <begin position="149"/>
        <end position="167"/>
    </location>
</feature>
<dbReference type="PANTHER" id="PTHR14969:SF13">
    <property type="entry name" value="AT30094P"/>
    <property type="match status" value="1"/>
</dbReference>
<dbReference type="Proteomes" id="UP000034739">
    <property type="component" value="Unassembled WGS sequence"/>
</dbReference>
<feature type="transmembrane region" description="Helical" evidence="1">
    <location>
        <begin position="91"/>
        <end position="111"/>
    </location>
</feature>
<evidence type="ECO:0000313" key="4">
    <source>
        <dbReference type="Proteomes" id="UP000034739"/>
    </source>
</evidence>
<proteinExistence type="predicted"/>
<accession>A0A0G1WWD4</accession>
<feature type="domain" description="Phosphatidic acid phosphatase type 2/haloperoxidase" evidence="2">
    <location>
        <begin position="97"/>
        <end position="217"/>
    </location>
</feature>
<dbReference type="GO" id="GO:0042392">
    <property type="term" value="F:sphingosine-1-phosphate phosphatase activity"/>
    <property type="evidence" value="ECO:0007669"/>
    <property type="project" value="TreeGrafter"/>
</dbReference>
<evidence type="ECO:0000313" key="3">
    <source>
        <dbReference type="EMBL" id="KKU86525.1"/>
    </source>
</evidence>
<feature type="transmembrane region" description="Helical" evidence="1">
    <location>
        <begin position="202"/>
        <end position="220"/>
    </location>
</feature>
<reference evidence="3 4" key="1">
    <citation type="journal article" date="2015" name="Nature">
        <title>rRNA introns, odd ribosomes, and small enigmatic genomes across a large radiation of phyla.</title>
        <authorList>
            <person name="Brown C.T."/>
            <person name="Hug L.A."/>
            <person name="Thomas B.C."/>
            <person name="Sharon I."/>
            <person name="Castelle C.J."/>
            <person name="Singh A."/>
            <person name="Wilkins M.J."/>
            <person name="Williams K.H."/>
            <person name="Banfield J.F."/>
        </authorList>
    </citation>
    <scope>NUCLEOTIDE SEQUENCE [LARGE SCALE GENOMIC DNA]</scope>
</reference>
<keyword evidence="1" id="KW-0812">Transmembrane</keyword>
<dbReference type="PANTHER" id="PTHR14969">
    <property type="entry name" value="SPHINGOSINE-1-PHOSPHATE PHOSPHOHYDROLASE"/>
    <property type="match status" value="1"/>
</dbReference>
<evidence type="ECO:0000256" key="1">
    <source>
        <dbReference type="SAM" id="Phobius"/>
    </source>
</evidence>
<dbReference type="Pfam" id="PF01569">
    <property type="entry name" value="PAP2"/>
    <property type="match status" value="1"/>
</dbReference>
<dbReference type="SUPFAM" id="SSF48317">
    <property type="entry name" value="Acid phosphatase/Vanadium-dependent haloperoxidase"/>
    <property type="match status" value="1"/>
</dbReference>
<dbReference type="InterPro" id="IPR036938">
    <property type="entry name" value="PAP2/HPO_sf"/>
</dbReference>
<dbReference type="InterPro" id="IPR000326">
    <property type="entry name" value="PAP2/HPO"/>
</dbReference>
<protein>
    <recommendedName>
        <fullName evidence="2">Phosphatidic acid phosphatase type 2/haloperoxidase domain-containing protein</fullName>
    </recommendedName>
</protein>
<comment type="caution">
    <text evidence="3">The sequence shown here is derived from an EMBL/GenBank/DDBJ whole genome shotgun (WGS) entry which is preliminary data.</text>
</comment>
<feature type="transmembrane region" description="Helical" evidence="1">
    <location>
        <begin position="64"/>
        <end position="84"/>
    </location>
</feature>
<dbReference type="PATRIC" id="fig|1618445.3.peg.1112"/>
<dbReference type="SMART" id="SM00014">
    <property type="entry name" value="acidPPc"/>
    <property type="match status" value="1"/>
</dbReference>
<sequence length="225" mass="24919">MKKKLLIVGGLLLLGFALFSKEIKQGAMRNMDFAASVKIQEKIDNSSRLRTARLIGEVMEGSTFLASPEVSVVAVLVLTAFAGWDRKKKRIRWQAAVISALFALLVLGEVYGKTVVHHPAPPFFMIKNPTTIFPKYYINDEFSYPSGHAARAIFIAVVSYSLFVIRYSRKKRILWMIGGFAAYVALVSISRIYLGHHWLSDILGGWLLGGGAGLISLATLSKLQQ</sequence>
<name>A0A0G1WWD4_9BACT</name>
<keyword evidence="1" id="KW-1133">Transmembrane helix</keyword>
<dbReference type="EMBL" id="LCOY01000054">
    <property type="protein sequence ID" value="KKU86525.1"/>
    <property type="molecule type" value="Genomic_DNA"/>
</dbReference>
<dbReference type="Gene3D" id="1.20.144.10">
    <property type="entry name" value="Phosphatidic acid phosphatase type 2/haloperoxidase"/>
    <property type="match status" value="1"/>
</dbReference>
<gene>
    <name evidence="3" type="ORF">UY16_C0054G0002</name>
</gene>
<organism evidence="3 4">
    <name type="scientific">Candidatus Gottesmanbacteria bacterium GW2011_GWA2_47_9</name>
    <dbReference type="NCBI Taxonomy" id="1618445"/>
    <lineage>
        <taxon>Bacteria</taxon>
        <taxon>Candidatus Gottesmaniibacteriota</taxon>
    </lineage>
</organism>
<keyword evidence="1" id="KW-0472">Membrane</keyword>
<dbReference type="AlphaFoldDB" id="A0A0G1WWD4"/>
<feature type="transmembrane region" description="Helical" evidence="1">
    <location>
        <begin position="174"/>
        <end position="196"/>
    </location>
</feature>